<name>A0A183FHI4_HELPZ</name>
<feature type="chain" id="PRO_5044551426" evidence="1">
    <location>
        <begin position="18"/>
        <end position="72"/>
    </location>
</feature>
<evidence type="ECO:0000313" key="3">
    <source>
        <dbReference type="Proteomes" id="UP000050761"/>
    </source>
</evidence>
<protein>
    <submittedName>
        <fullName evidence="4">Glutathione S-transferase</fullName>
    </submittedName>
</protein>
<gene>
    <name evidence="2" type="ORF">HPBE_LOCUS6235</name>
</gene>
<dbReference type="AlphaFoldDB" id="A0A183FHI4"/>
<evidence type="ECO:0000313" key="2">
    <source>
        <dbReference type="EMBL" id="VDO67500.1"/>
    </source>
</evidence>
<dbReference type="EMBL" id="UZAH01025623">
    <property type="protein sequence ID" value="VDO67500.1"/>
    <property type="molecule type" value="Genomic_DNA"/>
</dbReference>
<keyword evidence="3" id="KW-1185">Reference proteome</keyword>
<dbReference type="WBParaSite" id="HPBE_0000623401-mRNA-1">
    <property type="protein sequence ID" value="HPBE_0000623401-mRNA-1"/>
    <property type="gene ID" value="HPBE_0000623401"/>
</dbReference>
<sequence length="72" mass="8395">MVLIELAFLLFWEFGGGLETAVDMTIFEASNIAYFDAVALPYLILNKSYLLSEQLGQKFLEYHEWPQCRMVR</sequence>
<evidence type="ECO:0000313" key="4">
    <source>
        <dbReference type="WBParaSite" id="HPBE_0000623401-mRNA-1"/>
    </source>
</evidence>
<dbReference type="OrthoDB" id="5821374at2759"/>
<proteinExistence type="predicted"/>
<keyword evidence="1" id="KW-0732">Signal</keyword>
<feature type="signal peptide" evidence="1">
    <location>
        <begin position="1"/>
        <end position="17"/>
    </location>
</feature>
<accession>A0A3P7X1K8</accession>
<dbReference type="Proteomes" id="UP000050761">
    <property type="component" value="Unassembled WGS sequence"/>
</dbReference>
<evidence type="ECO:0000256" key="1">
    <source>
        <dbReference type="SAM" id="SignalP"/>
    </source>
</evidence>
<reference evidence="4" key="2">
    <citation type="submission" date="2019-09" db="UniProtKB">
        <authorList>
            <consortium name="WormBaseParasite"/>
        </authorList>
    </citation>
    <scope>IDENTIFICATION</scope>
</reference>
<organism evidence="3 4">
    <name type="scientific">Heligmosomoides polygyrus</name>
    <name type="common">Parasitic roundworm</name>
    <dbReference type="NCBI Taxonomy" id="6339"/>
    <lineage>
        <taxon>Eukaryota</taxon>
        <taxon>Metazoa</taxon>
        <taxon>Ecdysozoa</taxon>
        <taxon>Nematoda</taxon>
        <taxon>Chromadorea</taxon>
        <taxon>Rhabditida</taxon>
        <taxon>Rhabditina</taxon>
        <taxon>Rhabditomorpha</taxon>
        <taxon>Strongyloidea</taxon>
        <taxon>Heligmosomidae</taxon>
        <taxon>Heligmosomoides</taxon>
    </lineage>
</organism>
<reference evidence="2 3" key="1">
    <citation type="submission" date="2018-11" db="EMBL/GenBank/DDBJ databases">
        <authorList>
            <consortium name="Pathogen Informatics"/>
        </authorList>
    </citation>
    <scope>NUCLEOTIDE SEQUENCE [LARGE SCALE GENOMIC DNA]</scope>
</reference>
<accession>A0A183FHI4</accession>